<evidence type="ECO:0000256" key="1">
    <source>
        <dbReference type="SAM" id="Phobius"/>
    </source>
</evidence>
<sequence>MNREQFLALLSKKMRNELSPGDREAFEEGMKENREYRQLYEAIAVADDRHPAVKPGMEGRLSAIWKRIGADEPIVPQQKRWLPLPLLRTAAVLLLAAGLIVFIRYTNKQVKEDRMLTLSTTNKKLYTTLPDGTQVTLNYHSTLEYNTGFGEEKRKIVLQGEAFFDVAENRKIPLQVLAGPLMVEVKGTAFGVNAYKDNPDISVILLRGSVEVSRRGSLTDKVLLKPRQWLRVPNSAGGMVQFSVDSVSREQEQQMHWKDDSLVFRKESLQQIVLKLEKKYGVTIEIKTAALKEKRFSGVFVNESLAAGLEALRMAYPFSYKIEEKKVTIQ</sequence>
<dbReference type="EMBL" id="FMZO01000006">
    <property type="protein sequence ID" value="SDD12555.1"/>
    <property type="molecule type" value="Genomic_DNA"/>
</dbReference>
<dbReference type="PANTHER" id="PTHR30273">
    <property type="entry name" value="PERIPLASMIC SIGNAL SENSOR AND SIGMA FACTOR ACTIVATOR FECR-RELATED"/>
    <property type="match status" value="1"/>
</dbReference>
<dbReference type="OrthoDB" id="1523735at2"/>
<proteinExistence type="predicted"/>
<name>A0A1G6S8S5_NIADE</name>
<gene>
    <name evidence="4" type="ORF">SAMN04487894_106117</name>
</gene>
<evidence type="ECO:0000259" key="3">
    <source>
        <dbReference type="Pfam" id="PF16344"/>
    </source>
</evidence>
<dbReference type="Gene3D" id="3.55.50.30">
    <property type="match status" value="1"/>
</dbReference>
<dbReference type="AlphaFoldDB" id="A0A1G6S8S5"/>
<evidence type="ECO:0000313" key="4">
    <source>
        <dbReference type="EMBL" id="SDD12555.1"/>
    </source>
</evidence>
<accession>A0A1G6S8S5</accession>
<dbReference type="InterPro" id="IPR032508">
    <property type="entry name" value="FecR_C"/>
</dbReference>
<feature type="domain" description="FecR protein" evidence="2">
    <location>
        <begin position="120"/>
        <end position="211"/>
    </location>
</feature>
<dbReference type="STRING" id="1285928.SAMN04487894_106117"/>
<dbReference type="Pfam" id="PF16344">
    <property type="entry name" value="FecR_C"/>
    <property type="match status" value="1"/>
</dbReference>
<keyword evidence="5" id="KW-1185">Reference proteome</keyword>
<feature type="transmembrane region" description="Helical" evidence="1">
    <location>
        <begin position="86"/>
        <end position="105"/>
    </location>
</feature>
<dbReference type="InterPro" id="IPR012373">
    <property type="entry name" value="Ferrdict_sens_TM"/>
</dbReference>
<dbReference type="GO" id="GO:0016989">
    <property type="term" value="F:sigma factor antagonist activity"/>
    <property type="evidence" value="ECO:0007669"/>
    <property type="project" value="TreeGrafter"/>
</dbReference>
<feature type="domain" description="Protein FecR C-terminal" evidence="3">
    <location>
        <begin position="262"/>
        <end position="329"/>
    </location>
</feature>
<keyword evidence="1" id="KW-0812">Transmembrane</keyword>
<keyword evidence="1" id="KW-1133">Transmembrane helix</keyword>
<reference evidence="5" key="1">
    <citation type="submission" date="2016-10" db="EMBL/GenBank/DDBJ databases">
        <authorList>
            <person name="Varghese N."/>
            <person name="Submissions S."/>
        </authorList>
    </citation>
    <scope>NUCLEOTIDE SEQUENCE [LARGE SCALE GENOMIC DNA]</scope>
    <source>
        <strain evidence="5">DSM 25811 / CCM 8410 / LMG 26954 / E90</strain>
    </source>
</reference>
<dbReference type="PANTHER" id="PTHR30273:SF2">
    <property type="entry name" value="PROTEIN FECR"/>
    <property type="match status" value="1"/>
</dbReference>
<dbReference type="RefSeq" id="WP_090390444.1">
    <property type="nucleotide sequence ID" value="NZ_FMZO01000006.1"/>
</dbReference>
<dbReference type="PIRSF" id="PIRSF018266">
    <property type="entry name" value="FecR"/>
    <property type="match status" value="1"/>
</dbReference>
<dbReference type="Proteomes" id="UP000198757">
    <property type="component" value="Unassembled WGS sequence"/>
</dbReference>
<organism evidence="4 5">
    <name type="scientific">Niabella drilacis (strain DSM 25811 / CCM 8410 / CCUG 62505 / LMG 26954 / E90)</name>
    <dbReference type="NCBI Taxonomy" id="1285928"/>
    <lineage>
        <taxon>Bacteria</taxon>
        <taxon>Pseudomonadati</taxon>
        <taxon>Bacteroidota</taxon>
        <taxon>Chitinophagia</taxon>
        <taxon>Chitinophagales</taxon>
        <taxon>Chitinophagaceae</taxon>
        <taxon>Niabella</taxon>
    </lineage>
</organism>
<keyword evidence="1" id="KW-0472">Membrane</keyword>
<protein>
    <submittedName>
        <fullName evidence="4">FecR family protein</fullName>
    </submittedName>
</protein>
<dbReference type="InterPro" id="IPR006860">
    <property type="entry name" value="FecR"/>
</dbReference>
<evidence type="ECO:0000313" key="5">
    <source>
        <dbReference type="Proteomes" id="UP000198757"/>
    </source>
</evidence>
<dbReference type="Pfam" id="PF04773">
    <property type="entry name" value="FecR"/>
    <property type="match status" value="1"/>
</dbReference>
<evidence type="ECO:0000259" key="2">
    <source>
        <dbReference type="Pfam" id="PF04773"/>
    </source>
</evidence>
<dbReference type="Gene3D" id="2.60.120.1440">
    <property type="match status" value="1"/>
</dbReference>